<dbReference type="CDD" id="cd03811">
    <property type="entry name" value="GT4_GT28_WabH-like"/>
    <property type="match status" value="1"/>
</dbReference>
<reference evidence="2 3" key="1">
    <citation type="submission" date="2024-03" db="EMBL/GenBank/DDBJ databases">
        <title>Human intestinal bacterial collection.</title>
        <authorList>
            <person name="Pauvert C."/>
            <person name="Hitch T.C.A."/>
            <person name="Clavel T."/>
        </authorList>
    </citation>
    <scope>NUCLEOTIDE SEQUENCE [LARGE SCALE GENOMIC DNA]</scope>
    <source>
        <strain evidence="2 3">CLA-JM-H11</strain>
    </source>
</reference>
<evidence type="ECO:0000313" key="2">
    <source>
        <dbReference type="EMBL" id="MEQ2521508.1"/>
    </source>
</evidence>
<organism evidence="2 3">
    <name type="scientific">Ruthenibacterium intestinale</name>
    <dbReference type="NCBI Taxonomy" id="3133163"/>
    <lineage>
        <taxon>Bacteria</taxon>
        <taxon>Bacillati</taxon>
        <taxon>Bacillota</taxon>
        <taxon>Clostridia</taxon>
        <taxon>Eubacteriales</taxon>
        <taxon>Oscillospiraceae</taxon>
        <taxon>Ruthenibacterium</taxon>
    </lineage>
</organism>
<comment type="caution">
    <text evidence="2">The sequence shown here is derived from an EMBL/GenBank/DDBJ whole genome shotgun (WGS) entry which is preliminary data.</text>
</comment>
<dbReference type="Pfam" id="PF00534">
    <property type="entry name" value="Glycos_transf_1"/>
    <property type="match status" value="1"/>
</dbReference>
<dbReference type="PANTHER" id="PTHR12526:SF630">
    <property type="entry name" value="GLYCOSYLTRANSFERASE"/>
    <property type="match status" value="1"/>
</dbReference>
<dbReference type="SUPFAM" id="SSF53756">
    <property type="entry name" value="UDP-Glycosyltransferase/glycogen phosphorylase"/>
    <property type="match status" value="1"/>
</dbReference>
<name>A0ABV1GI82_9FIRM</name>
<protein>
    <submittedName>
        <fullName evidence="2">Glycosyltransferase</fullName>
        <ecNumber evidence="2">2.4.-.-</ecNumber>
    </submittedName>
</protein>
<keyword evidence="2" id="KW-0808">Transferase</keyword>
<keyword evidence="3" id="KW-1185">Reference proteome</keyword>
<dbReference type="EMBL" id="JBBMFA010000111">
    <property type="protein sequence ID" value="MEQ2521508.1"/>
    <property type="molecule type" value="Genomic_DNA"/>
</dbReference>
<dbReference type="PANTHER" id="PTHR12526">
    <property type="entry name" value="GLYCOSYLTRANSFERASE"/>
    <property type="match status" value="1"/>
</dbReference>
<dbReference type="Proteomes" id="UP001477672">
    <property type="component" value="Unassembled WGS sequence"/>
</dbReference>
<dbReference type="GO" id="GO:0016757">
    <property type="term" value="F:glycosyltransferase activity"/>
    <property type="evidence" value="ECO:0007669"/>
    <property type="project" value="UniProtKB-KW"/>
</dbReference>
<proteinExistence type="predicted"/>
<dbReference type="EC" id="2.4.-.-" evidence="2"/>
<dbReference type="InterPro" id="IPR001296">
    <property type="entry name" value="Glyco_trans_1"/>
</dbReference>
<dbReference type="Gene3D" id="3.40.50.2000">
    <property type="entry name" value="Glycogen Phosphorylase B"/>
    <property type="match status" value="2"/>
</dbReference>
<gene>
    <name evidence="2" type="ORF">WMO24_13890</name>
</gene>
<accession>A0ABV1GI82</accession>
<evidence type="ECO:0000259" key="1">
    <source>
        <dbReference type="Pfam" id="PF00534"/>
    </source>
</evidence>
<keyword evidence="2" id="KW-0328">Glycosyltransferase</keyword>
<sequence>MKKILIVNNNMKVGGVQKSLLNLLWAISDQYDITLCLFSETGDYISQLPKQVKVYSVCSLFRYLGISQSECHRLYDKLLRGCLATFCRILGRPFVIRLMLCSQKQIPEKYDVAISYLQNGNRRSFYGGVNEFVLSKVHATRKIAYLHCDYSRCGANFSSNNKLYKQFDCIAACSDGCRHSFLATIPELQEKCITARNFHRYDEIRRLAADSPVKYTPNRFHLLVVGRLAHEKAVDRAIRAAAHEIEHGINLELHIVGDGMMRDDLRQLATELGIQDFVFFHGEQENPYRYMVNADLLLLTSHHEAAPMVIEEAYALGIPVLSTQTTSSEEMVVARGGGWVCANSQSALNATLEKILGNEKELKAVRSTLRNVSIGNQLAMEQFALLTGDQYAETANKTG</sequence>
<evidence type="ECO:0000313" key="3">
    <source>
        <dbReference type="Proteomes" id="UP001477672"/>
    </source>
</evidence>
<dbReference type="RefSeq" id="WP_349216967.1">
    <property type="nucleotide sequence ID" value="NZ_JBBMFA010000111.1"/>
</dbReference>
<feature type="domain" description="Glycosyl transferase family 1" evidence="1">
    <location>
        <begin position="219"/>
        <end position="366"/>
    </location>
</feature>